<evidence type="ECO:0000256" key="6">
    <source>
        <dbReference type="RuleBase" id="RU000487"/>
    </source>
</evidence>
<evidence type="ECO:0000256" key="4">
    <source>
        <dbReference type="ARBA" id="ARBA00022840"/>
    </source>
</evidence>
<evidence type="ECO:0000256" key="2">
    <source>
        <dbReference type="ARBA" id="ARBA00022490"/>
    </source>
</evidence>
<reference evidence="8" key="2">
    <citation type="submission" date="2025-09" db="UniProtKB">
        <authorList>
            <consortium name="Ensembl"/>
        </authorList>
    </citation>
    <scope>IDENTIFICATION</scope>
</reference>
<comment type="subcellular location">
    <subcellularLocation>
        <location evidence="1">Cytoplasm</location>
        <location evidence="1">Cytoskeleton</location>
    </subcellularLocation>
</comment>
<keyword evidence="4" id="KW-0067">ATP-binding</keyword>
<evidence type="ECO:0000256" key="5">
    <source>
        <dbReference type="ARBA" id="ARBA00023212"/>
    </source>
</evidence>
<feature type="region of interest" description="Disordered" evidence="7">
    <location>
        <begin position="18"/>
        <end position="69"/>
    </location>
</feature>
<dbReference type="Gene3D" id="3.90.640.10">
    <property type="entry name" value="Actin, Chain A, domain 4"/>
    <property type="match status" value="1"/>
</dbReference>
<evidence type="ECO:0000313" key="8">
    <source>
        <dbReference type="Ensembl" id="ENSOKIP00005073274.1"/>
    </source>
</evidence>
<protein>
    <submittedName>
        <fullName evidence="8">Actin like 7A</fullName>
    </submittedName>
</protein>
<name>A0A8C7IH98_ONCKI</name>
<proteinExistence type="inferred from homology"/>
<keyword evidence="9" id="KW-1185">Reference proteome</keyword>
<dbReference type="AlphaFoldDB" id="A0A8C7IH98"/>
<reference evidence="8" key="1">
    <citation type="submission" date="2025-08" db="UniProtKB">
        <authorList>
            <consortium name="Ensembl"/>
        </authorList>
    </citation>
    <scope>IDENTIFICATION</scope>
</reference>
<dbReference type="GO" id="GO:0005524">
    <property type="term" value="F:ATP binding"/>
    <property type="evidence" value="ECO:0007669"/>
    <property type="project" value="UniProtKB-KW"/>
</dbReference>
<dbReference type="Pfam" id="PF00022">
    <property type="entry name" value="Actin"/>
    <property type="match status" value="1"/>
</dbReference>
<gene>
    <name evidence="8" type="primary">ACTL7A</name>
</gene>
<dbReference type="FunFam" id="3.30.420.40:FF:000148">
    <property type="entry name" value="Actin, alpha skeletal muscle"/>
    <property type="match status" value="1"/>
</dbReference>
<dbReference type="GO" id="GO:0005856">
    <property type="term" value="C:cytoskeleton"/>
    <property type="evidence" value="ECO:0007669"/>
    <property type="project" value="UniProtKB-SubCell"/>
</dbReference>
<accession>A0A8C7IH98</accession>
<dbReference type="SUPFAM" id="SSF53067">
    <property type="entry name" value="Actin-like ATPase domain"/>
    <property type="match status" value="2"/>
</dbReference>
<evidence type="ECO:0000256" key="7">
    <source>
        <dbReference type="SAM" id="MobiDB-lite"/>
    </source>
</evidence>
<evidence type="ECO:0000256" key="3">
    <source>
        <dbReference type="ARBA" id="ARBA00022741"/>
    </source>
</evidence>
<keyword evidence="3" id="KW-0547">Nucleotide-binding</keyword>
<dbReference type="PANTHER" id="PTHR11937">
    <property type="entry name" value="ACTIN"/>
    <property type="match status" value="1"/>
</dbReference>
<dbReference type="Proteomes" id="UP000694557">
    <property type="component" value="Unassembled WGS sequence"/>
</dbReference>
<feature type="compositionally biased region" description="Basic and acidic residues" evidence="7">
    <location>
        <begin position="24"/>
        <end position="34"/>
    </location>
</feature>
<evidence type="ECO:0000256" key="1">
    <source>
        <dbReference type="ARBA" id="ARBA00004245"/>
    </source>
</evidence>
<sequence>MDNDTFVDPILPSEGPAKVAKLIRVNEGKSQEKKKSSKSKNTSPDNPKLKKTSKSSKQKTELDEEESSPKAKGIVKCTKAVVIDVGTGYLKTGFAGADAPSCVIPSVVGLARKGPLDYKHGYVGREILETIDISHVSPVHNGIVTEWDAMERLWEYSFKTLGIPSEEHAVLLCDPPLSPTTNREKLAEIMFESFSTPAMFIENQSVLSMYSYGRTSGLVLECGHGCSYAVPIDDGHYIPSYTCRAEYAGRSLDLYLQKLLQESGKGFSFDKLGLMDDIKAKCCYVAPDIDIELRVCDMVQYKLPDGNYISLGNERSLCPEVLFQPNLIGSLEPGLPIMVMNCINKCDIRLKSDMLQNILICGGSTMFSGFPERLQSELNQMHHVVGLPLWHPRSVKTLCGLEVQFLPPCPLSSHYGFGGKTMRRKGPLSFIENVSESYLSMCL</sequence>
<organism evidence="8 9">
    <name type="scientific">Oncorhynchus kisutch</name>
    <name type="common">Coho salmon</name>
    <name type="synonym">Salmo kisutch</name>
    <dbReference type="NCBI Taxonomy" id="8019"/>
    <lineage>
        <taxon>Eukaryota</taxon>
        <taxon>Metazoa</taxon>
        <taxon>Chordata</taxon>
        <taxon>Craniata</taxon>
        <taxon>Vertebrata</taxon>
        <taxon>Euteleostomi</taxon>
        <taxon>Actinopterygii</taxon>
        <taxon>Neopterygii</taxon>
        <taxon>Teleostei</taxon>
        <taxon>Protacanthopterygii</taxon>
        <taxon>Salmoniformes</taxon>
        <taxon>Salmonidae</taxon>
        <taxon>Salmoninae</taxon>
        <taxon>Oncorhynchus</taxon>
    </lineage>
</organism>
<dbReference type="GeneTree" id="ENSGT00940000162158"/>
<dbReference type="SMART" id="SM00268">
    <property type="entry name" value="ACTIN"/>
    <property type="match status" value="1"/>
</dbReference>
<keyword evidence="2" id="KW-0963">Cytoplasm</keyword>
<dbReference type="InterPro" id="IPR004000">
    <property type="entry name" value="Actin"/>
</dbReference>
<comment type="similarity">
    <text evidence="6">Belongs to the actin family.</text>
</comment>
<evidence type="ECO:0000313" key="9">
    <source>
        <dbReference type="Proteomes" id="UP000694557"/>
    </source>
</evidence>
<dbReference type="PRINTS" id="PR00190">
    <property type="entry name" value="ACTIN"/>
</dbReference>
<keyword evidence="5" id="KW-0206">Cytoskeleton</keyword>
<dbReference type="Ensembl" id="ENSOKIT00005078069.1">
    <property type="protein sequence ID" value="ENSOKIP00005073274.1"/>
    <property type="gene ID" value="ENSOKIG00005031641.1"/>
</dbReference>
<dbReference type="InterPro" id="IPR043129">
    <property type="entry name" value="ATPase_NBD"/>
</dbReference>
<dbReference type="Gene3D" id="3.30.420.40">
    <property type="match status" value="2"/>
</dbReference>